<dbReference type="Pfam" id="PF20687">
    <property type="entry name" value="CsoSCA_N"/>
    <property type="match status" value="1"/>
</dbReference>
<dbReference type="InterPro" id="IPR048620">
    <property type="entry name" value="CsoSCA_C"/>
</dbReference>
<keyword evidence="4" id="KW-0862">Zinc</keyword>
<gene>
    <name evidence="17" type="ORF">FE785_01305</name>
</gene>
<evidence type="ECO:0000256" key="9">
    <source>
        <dbReference type="ARBA" id="ARBA00024021"/>
    </source>
</evidence>
<dbReference type="RefSeq" id="WP_138563651.1">
    <property type="nucleotide sequence ID" value="NZ_CP040602.1"/>
</dbReference>
<evidence type="ECO:0000256" key="13">
    <source>
        <dbReference type="NCBIfam" id="TIGR02701"/>
    </source>
</evidence>
<keyword evidence="6" id="KW-0120">Carbon dioxide fixation</keyword>
<feature type="domain" description="Carboxysome Shell Carbonic Anhydrase C-terminal" evidence="14">
    <location>
        <begin position="389"/>
        <end position="502"/>
    </location>
</feature>
<dbReference type="GO" id="GO:0031470">
    <property type="term" value="C:carboxysome"/>
    <property type="evidence" value="ECO:0007669"/>
    <property type="project" value="UniProtKB-SubCell"/>
</dbReference>
<evidence type="ECO:0000259" key="16">
    <source>
        <dbReference type="Pfam" id="PF20687"/>
    </source>
</evidence>
<comment type="cofactor">
    <cofactor evidence="1">
        <name>Zn(2+)</name>
        <dbReference type="ChEBI" id="CHEBI:29105"/>
    </cofactor>
</comment>
<evidence type="ECO:0000259" key="14">
    <source>
        <dbReference type="Pfam" id="PF08936"/>
    </source>
</evidence>
<dbReference type="Gene3D" id="3.30.1330.140">
    <property type="entry name" value="Carboxysome Shell Carbonic Anhydrase, C-terminal domain"/>
    <property type="match status" value="1"/>
</dbReference>
<dbReference type="InterPro" id="IPR048539">
    <property type="entry name" value="CsoSCA_cat"/>
</dbReference>
<dbReference type="GO" id="GO:0015977">
    <property type="term" value="P:carbon fixation"/>
    <property type="evidence" value="ECO:0007669"/>
    <property type="project" value="UniProtKB-UniRule"/>
</dbReference>
<dbReference type="OrthoDB" id="544846at2"/>
<dbReference type="InterPro" id="IPR043065">
    <property type="entry name" value="CsoSCA_N_sf"/>
</dbReference>
<dbReference type="NCBIfam" id="TIGR02701">
    <property type="entry name" value="shell_carb_anhy"/>
    <property type="match status" value="1"/>
</dbReference>
<dbReference type="KEGG" id="thig:FE785_01305"/>
<keyword evidence="8" id="KW-1282">Carboxysome</keyword>
<dbReference type="InterPro" id="IPR014074">
    <property type="entry name" value="Carboxysome_shell_carb_anhy"/>
</dbReference>
<sequence length="504" mass="56558">MIKKSSRKKSMFWKQIPANPALKQTAPASAAAVNSTAYAVPASAGAHALVDRAQNQMLRQYETDIKASFDNIGPVLKDILSQQHHHDFKRWANRELFNKLHVTLDENEWDVSKADHSQAVFQNLFAKTLFAQFMRLSENFFKNDPLKGQNRQEAESLFRNAGIHAVGIAPCADGRLAHFVSYVLRLPYSSARRKAHAGALFDISESVRNWVFVEHTRFREGRPNSADEPTRYLKMAVYHFSKADPSHQGCAAHGSNDAKAAEAALTKLQDFRQAIENRFGCGSTVETMLIGINTDDDSLKIHIPNEQGFVSLDRFIETDKLYKQTLGMSAIDASEAIETAIDGCNMQHCATPPREQMKKLITWFVTKNFSQIEYVNTYEDGCYSDIGHAERFIGIGNGFEEVQLRNLSYYSYLDTVEEGVNDVDVGIKIFKGLNVKNGLPVPIIIRCDYDGRVPGSRDRAEQKALRIEKAIHNRYQELSVCGLVQTMATLRDHTGCQSAEKITG</sequence>
<dbReference type="InterPro" id="IPR043066">
    <property type="entry name" value="CsoSCA_C_sf"/>
</dbReference>
<evidence type="ECO:0000256" key="1">
    <source>
        <dbReference type="ARBA" id="ARBA00001947"/>
    </source>
</evidence>
<evidence type="ECO:0000256" key="6">
    <source>
        <dbReference type="ARBA" id="ARBA00023300"/>
    </source>
</evidence>
<name>A0A4V1HHK7_9GAMM</name>
<evidence type="ECO:0000256" key="2">
    <source>
        <dbReference type="ARBA" id="ARBA00012925"/>
    </source>
</evidence>
<keyword evidence="18" id="KW-1185">Reference proteome</keyword>
<evidence type="ECO:0000256" key="5">
    <source>
        <dbReference type="ARBA" id="ARBA00023239"/>
    </source>
</evidence>
<evidence type="ECO:0000256" key="8">
    <source>
        <dbReference type="ARBA" id="ARBA00023669"/>
    </source>
</evidence>
<evidence type="ECO:0000256" key="3">
    <source>
        <dbReference type="ARBA" id="ARBA00022723"/>
    </source>
</evidence>
<dbReference type="InterPro" id="IPR048619">
    <property type="entry name" value="CsoSCA_N"/>
</dbReference>
<proteinExistence type="inferred from homology"/>
<dbReference type="GO" id="GO:0004089">
    <property type="term" value="F:carbonate dehydratase activity"/>
    <property type="evidence" value="ECO:0007669"/>
    <property type="project" value="UniProtKB-UniRule"/>
</dbReference>
<evidence type="ECO:0000256" key="12">
    <source>
        <dbReference type="ARBA" id="ARBA00048348"/>
    </source>
</evidence>
<evidence type="ECO:0000313" key="18">
    <source>
        <dbReference type="Proteomes" id="UP000304864"/>
    </source>
</evidence>
<protein>
    <recommendedName>
        <fullName evidence="10 13">Carboxysome shell carbonic anhydrase</fullName>
        <ecNumber evidence="2 13">4.2.1.1</ecNumber>
    </recommendedName>
</protein>
<reference evidence="17 18" key="1">
    <citation type="submission" date="2019-05" db="EMBL/GenBank/DDBJ databases">
        <title>Thiomicrorhabdus sediminis sp. nov, a novel sulfur-oxidizing bacterium isolated from coastal sediment.</title>
        <authorList>
            <person name="Liu X."/>
        </authorList>
    </citation>
    <scope>NUCLEOTIDE SEQUENCE [LARGE SCALE GENOMIC DNA]</scope>
    <source>
        <strain evidence="17 18">G1</strain>
    </source>
</reference>
<dbReference type="EC" id="4.2.1.1" evidence="2 13"/>
<comment type="similarity">
    <text evidence="9">Belongs to the beta-class carbonic anhydrase family. CsoSCA subfamily.</text>
</comment>
<dbReference type="GO" id="GO:0046872">
    <property type="term" value="F:metal ion binding"/>
    <property type="evidence" value="ECO:0007669"/>
    <property type="project" value="UniProtKB-KW"/>
</dbReference>
<comment type="subcellular location">
    <subcellularLocation>
        <location evidence="7">Carboxysome</location>
    </subcellularLocation>
</comment>
<dbReference type="AlphaFoldDB" id="A0A4V1HHK7"/>
<evidence type="ECO:0000259" key="15">
    <source>
        <dbReference type="Pfam" id="PF20686"/>
    </source>
</evidence>
<organism evidence="17 18">
    <name type="scientific">Thiomicrorhabdus sediminis</name>
    <dbReference type="NCBI Taxonomy" id="2580412"/>
    <lineage>
        <taxon>Bacteria</taxon>
        <taxon>Pseudomonadati</taxon>
        <taxon>Pseudomonadota</taxon>
        <taxon>Gammaproteobacteria</taxon>
        <taxon>Thiotrichales</taxon>
        <taxon>Piscirickettsiaceae</taxon>
        <taxon>Thiomicrorhabdus</taxon>
    </lineage>
</organism>
<dbReference type="Proteomes" id="UP000304864">
    <property type="component" value="Chromosome"/>
</dbReference>
<dbReference type="EMBL" id="CP040602">
    <property type="protein sequence ID" value="QCU89363.1"/>
    <property type="molecule type" value="Genomic_DNA"/>
</dbReference>
<dbReference type="Pfam" id="PF20686">
    <property type="entry name" value="CsoSCA_cat"/>
    <property type="match status" value="1"/>
</dbReference>
<keyword evidence="11" id="KW-1283">Bacterial microcompartment</keyword>
<evidence type="ECO:0000313" key="17">
    <source>
        <dbReference type="EMBL" id="QCU89363.1"/>
    </source>
</evidence>
<evidence type="ECO:0000256" key="10">
    <source>
        <dbReference type="ARBA" id="ARBA00024121"/>
    </source>
</evidence>
<evidence type="ECO:0000256" key="4">
    <source>
        <dbReference type="ARBA" id="ARBA00022833"/>
    </source>
</evidence>
<dbReference type="Pfam" id="PF08936">
    <property type="entry name" value="CsoSCA_C"/>
    <property type="match status" value="1"/>
</dbReference>
<feature type="domain" description="Carboxysome Shell Carbonic Anhydrase catalytic" evidence="15">
    <location>
        <begin position="154"/>
        <end position="388"/>
    </location>
</feature>
<dbReference type="Gene3D" id="1.20.120.1310">
    <property type="entry name" value="Carboxysome Shell Carbonic Anhydrase, N-terminal helical domain"/>
    <property type="match status" value="1"/>
</dbReference>
<comment type="catalytic activity">
    <reaction evidence="12">
        <text>hydrogencarbonate + H(+) = CO2 + H2O</text>
        <dbReference type="Rhea" id="RHEA:10748"/>
        <dbReference type="ChEBI" id="CHEBI:15377"/>
        <dbReference type="ChEBI" id="CHEBI:15378"/>
        <dbReference type="ChEBI" id="CHEBI:16526"/>
        <dbReference type="ChEBI" id="CHEBI:17544"/>
        <dbReference type="EC" id="4.2.1.1"/>
    </reaction>
</comment>
<feature type="domain" description="Carboxysome Shell Carbonic Anhydrase N-terminal" evidence="16">
    <location>
        <begin position="47"/>
        <end position="141"/>
    </location>
</feature>
<accession>A0A4V1HHK7</accession>
<evidence type="ECO:0000256" key="11">
    <source>
        <dbReference type="ARBA" id="ARBA00024446"/>
    </source>
</evidence>
<keyword evidence="3" id="KW-0479">Metal-binding</keyword>
<keyword evidence="5" id="KW-0456">Lyase</keyword>
<evidence type="ECO:0000256" key="7">
    <source>
        <dbReference type="ARBA" id="ARBA00023587"/>
    </source>
</evidence>